<dbReference type="InterPro" id="IPR016072">
    <property type="entry name" value="Skp1_comp_dimer"/>
</dbReference>
<dbReference type="InterPro" id="IPR036296">
    <property type="entry name" value="SKP1-like_dim_sf"/>
</dbReference>
<proteinExistence type="inferred from homology"/>
<evidence type="ECO:0000256" key="4">
    <source>
        <dbReference type="PIRNR" id="PIRNR028729"/>
    </source>
</evidence>
<feature type="domain" description="SKP1 component POZ" evidence="6">
    <location>
        <begin position="16"/>
        <end position="73"/>
    </location>
</feature>
<comment type="similarity">
    <text evidence="2 4">Belongs to the SKP1 family.</text>
</comment>
<dbReference type="OrthoDB" id="2342932at2759"/>
<reference evidence="7" key="1">
    <citation type="submission" date="2020-07" db="EMBL/GenBank/DDBJ databases">
        <title>Ethylene signaling mediates host invasion by parasitic plants.</title>
        <authorList>
            <person name="Yoshida S."/>
        </authorList>
    </citation>
    <scope>NUCLEOTIDE SEQUENCE</scope>
    <source>
        <strain evidence="7">Okayama</strain>
    </source>
</reference>
<dbReference type="GO" id="GO:0006511">
    <property type="term" value="P:ubiquitin-dependent protein catabolic process"/>
    <property type="evidence" value="ECO:0007669"/>
    <property type="project" value="InterPro"/>
</dbReference>
<evidence type="ECO:0000313" key="7">
    <source>
        <dbReference type="EMBL" id="GFP80145.1"/>
    </source>
</evidence>
<evidence type="ECO:0000259" key="5">
    <source>
        <dbReference type="Pfam" id="PF01466"/>
    </source>
</evidence>
<evidence type="ECO:0000256" key="1">
    <source>
        <dbReference type="ARBA" id="ARBA00004906"/>
    </source>
</evidence>
<dbReference type="InterPro" id="IPR001232">
    <property type="entry name" value="SKP1-like"/>
</dbReference>
<keyword evidence="8" id="KW-1185">Reference proteome</keyword>
<dbReference type="SUPFAM" id="SSF54695">
    <property type="entry name" value="POZ domain"/>
    <property type="match status" value="1"/>
</dbReference>
<comment type="pathway">
    <text evidence="1 4">Protein modification; protein ubiquitination.</text>
</comment>
<evidence type="ECO:0000313" key="8">
    <source>
        <dbReference type="Proteomes" id="UP000653305"/>
    </source>
</evidence>
<evidence type="ECO:0000256" key="2">
    <source>
        <dbReference type="ARBA" id="ARBA00009993"/>
    </source>
</evidence>
<dbReference type="InterPro" id="IPR011333">
    <property type="entry name" value="SKP1/BTB/POZ_sf"/>
</dbReference>
<protein>
    <recommendedName>
        <fullName evidence="4">SKP1-like protein</fullName>
    </recommendedName>
</protein>
<dbReference type="AlphaFoldDB" id="A0A830B7P6"/>
<accession>A0A830B7P6</accession>
<feature type="domain" description="SKP1 component dimerisation" evidence="5">
    <location>
        <begin position="119"/>
        <end position="165"/>
    </location>
</feature>
<dbReference type="GO" id="GO:0016567">
    <property type="term" value="P:protein ubiquitination"/>
    <property type="evidence" value="ECO:0007669"/>
    <property type="project" value="UniProtKB-UniRule"/>
</dbReference>
<dbReference type="InterPro" id="IPR016897">
    <property type="entry name" value="SKP1"/>
</dbReference>
<dbReference type="UniPathway" id="UPA00143"/>
<evidence type="ECO:0000259" key="6">
    <source>
        <dbReference type="Pfam" id="PF03931"/>
    </source>
</evidence>
<comment type="subunit">
    <text evidence="4">Part of a SCF (SKP1-cullin-F-box) protein ligase complex.</text>
</comment>
<dbReference type="SMART" id="SM00512">
    <property type="entry name" value="Skp1"/>
    <property type="match status" value="1"/>
</dbReference>
<keyword evidence="3 4" id="KW-0833">Ubl conjugation pathway</keyword>
<dbReference type="PIRSF" id="PIRSF028729">
    <property type="entry name" value="E3_ubiquit_lig_SCF_Skp"/>
    <property type="match status" value="1"/>
</dbReference>
<dbReference type="Pfam" id="PF01466">
    <property type="entry name" value="Skp1"/>
    <property type="match status" value="1"/>
</dbReference>
<comment type="function">
    <text evidence="4">Involved in ubiquitination and subsequent proteasomal degradation of target proteins. Together with CUL1, RBX1 and a F-box protein, it forms a SCF E3 ubiquitin ligase complex. The functional specificity of this complex depends on the type of F-box protein. In the SCF complex, it serves as an adapter that links the F-box protein to CUL1.</text>
</comment>
<gene>
    <name evidence="7" type="ORF">PHJA_000157900</name>
</gene>
<dbReference type="PANTHER" id="PTHR11165">
    <property type="entry name" value="SKP1"/>
    <property type="match status" value="1"/>
</dbReference>
<dbReference type="Proteomes" id="UP000653305">
    <property type="component" value="Unassembled WGS sequence"/>
</dbReference>
<dbReference type="EMBL" id="BMAC01000016">
    <property type="protein sequence ID" value="GFP80145.1"/>
    <property type="molecule type" value="Genomic_DNA"/>
</dbReference>
<dbReference type="InterPro" id="IPR016073">
    <property type="entry name" value="Skp1_comp_POZ"/>
</dbReference>
<dbReference type="GO" id="GO:0009867">
    <property type="term" value="P:jasmonic acid mediated signaling pathway"/>
    <property type="evidence" value="ECO:0007669"/>
    <property type="project" value="UniProtKB-ARBA"/>
</dbReference>
<comment type="caution">
    <text evidence="7">The sequence shown here is derived from an EMBL/GenBank/DDBJ whole genome shotgun (WGS) entry which is preliminary data.</text>
</comment>
<sequence length="178" mass="19567">MASEDENQPAAGNGNITLKSSDGREFAISKSAAALSAAIEEMMKDMPAEETEIPLQDVDGETLHNVVTYLNAHAAAGDNETGDNENEKKRFDGEFLPGKPEMGVLFDVVLAANNLKIEGLMDLVSGKIADRIKNKSVEWVRREFDFENDLTAEEVSEMMDQTPWAFEGVDPDEEQLVD</sequence>
<organism evidence="7 8">
    <name type="scientific">Phtheirospermum japonicum</name>
    <dbReference type="NCBI Taxonomy" id="374723"/>
    <lineage>
        <taxon>Eukaryota</taxon>
        <taxon>Viridiplantae</taxon>
        <taxon>Streptophyta</taxon>
        <taxon>Embryophyta</taxon>
        <taxon>Tracheophyta</taxon>
        <taxon>Spermatophyta</taxon>
        <taxon>Magnoliopsida</taxon>
        <taxon>eudicotyledons</taxon>
        <taxon>Gunneridae</taxon>
        <taxon>Pentapetalae</taxon>
        <taxon>asterids</taxon>
        <taxon>lamiids</taxon>
        <taxon>Lamiales</taxon>
        <taxon>Orobanchaceae</taxon>
        <taxon>Orobanchaceae incertae sedis</taxon>
        <taxon>Phtheirospermum</taxon>
    </lineage>
</organism>
<name>A0A830B7P6_9LAMI</name>
<evidence type="ECO:0000256" key="3">
    <source>
        <dbReference type="ARBA" id="ARBA00022786"/>
    </source>
</evidence>
<dbReference type="SUPFAM" id="SSF81382">
    <property type="entry name" value="Skp1 dimerisation domain-like"/>
    <property type="match status" value="1"/>
</dbReference>
<dbReference type="Pfam" id="PF03931">
    <property type="entry name" value="Skp1_POZ"/>
    <property type="match status" value="1"/>
</dbReference>
<dbReference type="Gene3D" id="3.30.710.10">
    <property type="entry name" value="Potassium Channel Kv1.1, Chain A"/>
    <property type="match status" value="1"/>
</dbReference>